<proteinExistence type="predicted"/>
<evidence type="ECO:0000256" key="1">
    <source>
        <dbReference type="SAM" id="MobiDB-lite"/>
    </source>
</evidence>
<name>A0A922SYN1_9PLEO</name>
<evidence type="ECO:0000313" key="2">
    <source>
        <dbReference type="EMBL" id="KAI1514255.1"/>
    </source>
</evidence>
<dbReference type="OrthoDB" id="3695301at2759"/>
<feature type="region of interest" description="Disordered" evidence="1">
    <location>
        <begin position="1"/>
        <end position="104"/>
    </location>
</feature>
<dbReference type="Proteomes" id="UP000249757">
    <property type="component" value="Unassembled WGS sequence"/>
</dbReference>
<dbReference type="EMBL" id="NRDI02000008">
    <property type="protein sequence ID" value="KAI1514255.1"/>
    <property type="molecule type" value="Genomic_DNA"/>
</dbReference>
<reference evidence="3" key="1">
    <citation type="journal article" date="2022" name="Microb. Genom.">
        <title>A global pangenome for the wheat fungal pathogen Pyrenophora tritici-repentis and prediction of effector protein structural homology.</title>
        <authorList>
            <person name="Moolhuijzen P.M."/>
            <person name="See P.T."/>
            <person name="Shi G."/>
            <person name="Powell H.R."/>
            <person name="Cockram J."/>
            <person name="Jorgensen L.N."/>
            <person name="Benslimane H."/>
            <person name="Strelkov S.E."/>
            <person name="Turner J."/>
            <person name="Liu Z."/>
            <person name="Moffat C.S."/>
        </authorList>
    </citation>
    <scope>NUCLEOTIDE SEQUENCE [LARGE SCALE GENOMIC DNA]</scope>
</reference>
<accession>A0A922SYN1</accession>
<feature type="compositionally biased region" description="Low complexity" evidence="1">
    <location>
        <begin position="1"/>
        <end position="16"/>
    </location>
</feature>
<sequence length="128" mass="13722">MPAATTSSNTTAPPARSHIRFGTLPTRDTVRRYPSSYTHPTKSDSFSSSHSDHSSHSAESSKTGKQQQGATDFDSILNPSQMRSMAEIDKEEEVHMQKTGTVKAKKMGGKLLLGMVAKVSSLGKGKGV</sequence>
<dbReference type="OMA" id="AKTHCER"/>
<evidence type="ECO:0000313" key="3">
    <source>
        <dbReference type="Proteomes" id="UP000249757"/>
    </source>
</evidence>
<feature type="compositionally biased region" description="Basic and acidic residues" evidence="1">
    <location>
        <begin position="86"/>
        <end position="96"/>
    </location>
</feature>
<keyword evidence="3" id="KW-1185">Reference proteome</keyword>
<organism evidence="2 3">
    <name type="scientific">Pyrenophora tritici-repentis</name>
    <dbReference type="NCBI Taxonomy" id="45151"/>
    <lineage>
        <taxon>Eukaryota</taxon>
        <taxon>Fungi</taxon>
        <taxon>Dikarya</taxon>
        <taxon>Ascomycota</taxon>
        <taxon>Pezizomycotina</taxon>
        <taxon>Dothideomycetes</taxon>
        <taxon>Pleosporomycetidae</taxon>
        <taxon>Pleosporales</taxon>
        <taxon>Pleosporineae</taxon>
        <taxon>Pleosporaceae</taxon>
        <taxon>Pyrenophora</taxon>
    </lineage>
</organism>
<dbReference type="AlphaFoldDB" id="A0A922SYN1"/>
<gene>
    <name evidence="2" type="ORF">Ptr86124_006885</name>
</gene>
<comment type="caution">
    <text evidence="2">The sequence shown here is derived from an EMBL/GenBank/DDBJ whole genome shotgun (WGS) entry which is preliminary data.</text>
</comment>
<protein>
    <submittedName>
        <fullName evidence="2">Uncharacterized protein</fullName>
    </submittedName>
</protein>